<dbReference type="PANTHER" id="PTHR11538:SF41">
    <property type="entry name" value="PHENYLALANINE--TRNA LIGASE, MITOCHONDRIAL"/>
    <property type="match status" value="1"/>
</dbReference>
<dbReference type="SUPFAM" id="SSF55681">
    <property type="entry name" value="Class II aaRS and biotin synthetases"/>
    <property type="match status" value="1"/>
</dbReference>
<comment type="function">
    <text evidence="15">Is responsible for the charging of tRNA(Phe) with phenylalanine in mitochondrial translation. To a lesser extent, also catalyzes direct attachment of m-Tyr (an oxidized version of Phe) to tRNA(Phe), thereby opening the way for delivery of the misacylated tRNA to the ribosome and incorporation of ROS-damaged amino acid into proteins.</text>
</comment>
<sequence length="402" mass="46669">MAASWNFMRVVHYSKTVLSQGVQIGGITSDLGHALSRTITSSFVAKTPTSNTVELLGKAYPRDDYSNVTEKILSKVGKNLHNQRYHPLWLIKERIKDHFYKQYIGRFGTPLFSVYDDLSPVVTVEQNFDRLLIPQDHPSRRKGENYYMNHIHMLRAHTSAHQWDLMHSGLDAFLVVGDVYRRDTIDSSHYPIFHQMEGVRLFSNHELFSNIKDGESLQLFEQGHRTAHKQETHTMEAVRLVEFNLKQVLTKLVTNLFGDGLEIRWVDCYFPFTHPSFEMEINFQGEWMEVLGCGVMEQQLVNSGTETSLKYPPVINDISFWLPSEKYSENDFYDLVRTIGGDLVEKVVLIDKFTHPKTKKVSHCYRITYRHLERTLTQLEVNRLHRAIEESAVQELGVEGRF</sequence>
<dbReference type="FunFam" id="3.30.70.380:FF:000002">
    <property type="entry name" value="phenylalanine--tRNA ligase, mitochondrial"/>
    <property type="match status" value="1"/>
</dbReference>
<evidence type="ECO:0000256" key="11">
    <source>
        <dbReference type="ARBA" id="ARBA00023128"/>
    </source>
</evidence>
<evidence type="ECO:0000256" key="2">
    <source>
        <dbReference type="ARBA" id="ARBA00008226"/>
    </source>
</evidence>
<dbReference type="GO" id="GO:0004826">
    <property type="term" value="F:phenylalanine-tRNA ligase activity"/>
    <property type="evidence" value="ECO:0007669"/>
    <property type="project" value="UniProtKB-EC"/>
</dbReference>
<feature type="domain" description="FDX-ACB" evidence="17">
    <location>
        <begin position="309"/>
        <end position="401"/>
    </location>
</feature>
<keyword evidence="8" id="KW-0648">Protein biosynthesis</keyword>
<reference evidence="18" key="2">
    <citation type="submission" date="2025-09" db="UniProtKB">
        <authorList>
            <consortium name="Ensembl"/>
        </authorList>
    </citation>
    <scope>IDENTIFICATION</scope>
</reference>
<evidence type="ECO:0000256" key="6">
    <source>
        <dbReference type="ARBA" id="ARBA00022741"/>
    </source>
</evidence>
<evidence type="ECO:0000256" key="10">
    <source>
        <dbReference type="ARBA" id="ARBA00022990"/>
    </source>
</evidence>
<evidence type="ECO:0000256" key="5">
    <source>
        <dbReference type="ARBA" id="ARBA00022598"/>
    </source>
</evidence>
<evidence type="ECO:0000256" key="1">
    <source>
        <dbReference type="ARBA" id="ARBA00004305"/>
    </source>
</evidence>
<accession>A0A8C3FNR7</accession>
<dbReference type="Ensembl" id="ENSCPBT00000014144.1">
    <property type="protein sequence ID" value="ENSCPBP00000011838.1"/>
    <property type="gene ID" value="ENSCPBG00000008751.1"/>
</dbReference>
<evidence type="ECO:0000313" key="19">
    <source>
        <dbReference type="Proteomes" id="UP000694380"/>
    </source>
</evidence>
<protein>
    <recommendedName>
        <fullName evidence="16">Phenylalanine--tRNA ligase, mitochondrial</fullName>
        <ecNumber evidence="4">6.1.1.20</ecNumber>
    </recommendedName>
    <alternativeName>
        <fullName evidence="13">Phenylalanyl-tRNA synthetase</fullName>
    </alternativeName>
</protein>
<dbReference type="Proteomes" id="UP000694380">
    <property type="component" value="Unplaced"/>
</dbReference>
<keyword evidence="7" id="KW-0067">ATP-binding</keyword>
<evidence type="ECO:0000256" key="8">
    <source>
        <dbReference type="ARBA" id="ARBA00022917"/>
    </source>
</evidence>
<dbReference type="GeneTree" id="ENSGT00940000158071"/>
<keyword evidence="11" id="KW-0496">Mitochondrion</keyword>
<dbReference type="FunFam" id="3.30.930.10:FF:000041">
    <property type="entry name" value="Phenylalanyl-tRNA synthetase 2, mitochondrial"/>
    <property type="match status" value="1"/>
</dbReference>
<dbReference type="SMART" id="SM00896">
    <property type="entry name" value="FDX-ACB"/>
    <property type="match status" value="1"/>
</dbReference>
<dbReference type="Pfam" id="PF03147">
    <property type="entry name" value="FDX-ACB"/>
    <property type="match status" value="1"/>
</dbReference>
<evidence type="ECO:0000256" key="13">
    <source>
        <dbReference type="ARBA" id="ARBA00031194"/>
    </source>
</evidence>
<evidence type="ECO:0000256" key="15">
    <source>
        <dbReference type="ARBA" id="ARBA00060211"/>
    </source>
</evidence>
<organism evidence="18 19">
    <name type="scientific">Chrysemys picta bellii</name>
    <name type="common">Western painted turtle</name>
    <name type="synonym">Emys bellii</name>
    <dbReference type="NCBI Taxonomy" id="8478"/>
    <lineage>
        <taxon>Eukaryota</taxon>
        <taxon>Metazoa</taxon>
        <taxon>Chordata</taxon>
        <taxon>Craniata</taxon>
        <taxon>Vertebrata</taxon>
        <taxon>Euteleostomi</taxon>
        <taxon>Archelosauria</taxon>
        <taxon>Testudinata</taxon>
        <taxon>Testudines</taxon>
        <taxon>Cryptodira</taxon>
        <taxon>Durocryptodira</taxon>
        <taxon>Testudinoidea</taxon>
        <taxon>Emydidae</taxon>
        <taxon>Chrysemys</taxon>
    </lineage>
</organism>
<dbReference type="PANTHER" id="PTHR11538">
    <property type="entry name" value="PHENYLALANYL-TRNA SYNTHETASE"/>
    <property type="match status" value="1"/>
</dbReference>
<keyword evidence="9" id="KW-0809">Transit peptide</keyword>
<keyword evidence="10" id="KW-0007">Acetylation</keyword>
<dbReference type="InterPro" id="IPR002319">
    <property type="entry name" value="Phenylalanyl-tRNA_Synthase"/>
</dbReference>
<reference evidence="18" key="1">
    <citation type="submission" date="2025-08" db="UniProtKB">
        <authorList>
            <consortium name="Ensembl"/>
        </authorList>
    </citation>
    <scope>IDENTIFICATION</scope>
</reference>
<comment type="similarity">
    <text evidence="2">Belongs to the class-II aminoacyl-tRNA synthetase family.</text>
</comment>
<keyword evidence="5" id="KW-0436">Ligase</keyword>
<dbReference type="Pfam" id="PF01409">
    <property type="entry name" value="tRNA-synt_2d"/>
    <property type="match status" value="2"/>
</dbReference>
<keyword evidence="12" id="KW-0030">Aminoacyl-tRNA synthetase</keyword>
<evidence type="ECO:0000256" key="7">
    <source>
        <dbReference type="ARBA" id="ARBA00022840"/>
    </source>
</evidence>
<evidence type="ECO:0000256" key="12">
    <source>
        <dbReference type="ARBA" id="ARBA00023146"/>
    </source>
</evidence>
<comment type="subunit">
    <text evidence="3">Monomer.</text>
</comment>
<dbReference type="GO" id="GO:0005759">
    <property type="term" value="C:mitochondrial matrix"/>
    <property type="evidence" value="ECO:0007669"/>
    <property type="project" value="UniProtKB-SubCell"/>
</dbReference>
<dbReference type="InterPro" id="IPR045864">
    <property type="entry name" value="aa-tRNA-synth_II/BPL/LPL"/>
</dbReference>
<evidence type="ECO:0000259" key="17">
    <source>
        <dbReference type="PROSITE" id="PS51447"/>
    </source>
</evidence>
<keyword evidence="19" id="KW-1185">Reference proteome</keyword>
<evidence type="ECO:0000256" key="3">
    <source>
        <dbReference type="ARBA" id="ARBA00011245"/>
    </source>
</evidence>
<dbReference type="EC" id="6.1.1.20" evidence="4"/>
<evidence type="ECO:0000313" key="18">
    <source>
        <dbReference type="Ensembl" id="ENSCPBP00000011838.1"/>
    </source>
</evidence>
<dbReference type="Gene3D" id="3.30.70.380">
    <property type="entry name" value="Ferrodoxin-fold anticodon-binding domain"/>
    <property type="match status" value="1"/>
</dbReference>
<dbReference type="GO" id="GO:0000049">
    <property type="term" value="F:tRNA binding"/>
    <property type="evidence" value="ECO:0007669"/>
    <property type="project" value="InterPro"/>
</dbReference>
<comment type="catalytic activity">
    <reaction evidence="14">
        <text>tRNA(Phe) + L-phenylalanine + ATP = L-phenylalanyl-tRNA(Phe) + AMP + diphosphate + H(+)</text>
        <dbReference type="Rhea" id="RHEA:19413"/>
        <dbReference type="Rhea" id="RHEA-COMP:9668"/>
        <dbReference type="Rhea" id="RHEA-COMP:9699"/>
        <dbReference type="ChEBI" id="CHEBI:15378"/>
        <dbReference type="ChEBI" id="CHEBI:30616"/>
        <dbReference type="ChEBI" id="CHEBI:33019"/>
        <dbReference type="ChEBI" id="CHEBI:58095"/>
        <dbReference type="ChEBI" id="CHEBI:78442"/>
        <dbReference type="ChEBI" id="CHEBI:78531"/>
        <dbReference type="ChEBI" id="CHEBI:456215"/>
        <dbReference type="EC" id="6.1.1.20"/>
    </reaction>
</comment>
<comment type="subcellular location">
    <subcellularLocation>
        <location evidence="1">Mitochondrion matrix</location>
    </subcellularLocation>
</comment>
<dbReference type="InterPro" id="IPR036690">
    <property type="entry name" value="Fdx_antiC-bd_sf"/>
</dbReference>
<evidence type="ECO:0000256" key="16">
    <source>
        <dbReference type="ARBA" id="ARBA00073229"/>
    </source>
</evidence>
<name>A0A8C3FNR7_CHRPI</name>
<evidence type="ECO:0000256" key="4">
    <source>
        <dbReference type="ARBA" id="ARBA00012814"/>
    </source>
</evidence>
<evidence type="ECO:0000256" key="9">
    <source>
        <dbReference type="ARBA" id="ARBA00022946"/>
    </source>
</evidence>
<dbReference type="SUPFAM" id="SSF54991">
    <property type="entry name" value="Anticodon-binding domain of PheRS"/>
    <property type="match status" value="1"/>
</dbReference>
<dbReference type="InterPro" id="IPR005121">
    <property type="entry name" value="Fdx_antiC-bd"/>
</dbReference>
<dbReference type="GO" id="GO:0005524">
    <property type="term" value="F:ATP binding"/>
    <property type="evidence" value="ECO:0007669"/>
    <property type="project" value="UniProtKB-KW"/>
</dbReference>
<dbReference type="GO" id="GO:0006432">
    <property type="term" value="P:phenylalanyl-tRNA aminoacylation"/>
    <property type="evidence" value="ECO:0007669"/>
    <property type="project" value="TreeGrafter"/>
</dbReference>
<dbReference type="Gene3D" id="3.30.930.10">
    <property type="entry name" value="Bira Bifunctional Protein, Domain 2"/>
    <property type="match status" value="1"/>
</dbReference>
<proteinExistence type="inferred from homology"/>
<gene>
    <name evidence="18" type="primary">FARS2</name>
</gene>
<keyword evidence="6" id="KW-0547">Nucleotide-binding</keyword>
<evidence type="ECO:0000256" key="14">
    <source>
        <dbReference type="ARBA" id="ARBA00049255"/>
    </source>
</evidence>
<dbReference type="PROSITE" id="PS51447">
    <property type="entry name" value="FDX_ACB"/>
    <property type="match status" value="1"/>
</dbReference>
<dbReference type="AlphaFoldDB" id="A0A8C3FNR7"/>